<feature type="transmembrane region" description="Helical" evidence="8">
    <location>
        <begin position="189"/>
        <end position="206"/>
    </location>
</feature>
<feature type="domain" description="Glycosyltransferase RgtA/B/C/D-like" evidence="9">
    <location>
        <begin position="94"/>
        <end position="250"/>
    </location>
</feature>
<dbReference type="OrthoDB" id="9815691at2"/>
<feature type="transmembrane region" description="Helical" evidence="8">
    <location>
        <begin position="436"/>
        <end position="456"/>
    </location>
</feature>
<gene>
    <name evidence="10" type="ORF">A7Q10_01195</name>
</gene>
<comment type="caution">
    <text evidence="10">The sequence shown here is derived from an EMBL/GenBank/DDBJ whole genome shotgun (WGS) entry which is preliminary data.</text>
</comment>
<proteinExistence type="predicted"/>
<evidence type="ECO:0000313" key="11">
    <source>
        <dbReference type="Proteomes" id="UP000297713"/>
    </source>
</evidence>
<keyword evidence="7 8" id="KW-0472">Membrane</keyword>
<reference evidence="10 11" key="1">
    <citation type="submission" date="2016-05" db="EMBL/GenBank/DDBJ databases">
        <title>Diversity and Homogeneity among Thermoacidophilic Verrucomicrobia Methanotrophs Linked with Geographical Origin.</title>
        <authorList>
            <person name="Erikstad H.-A."/>
            <person name="Smestad N.B."/>
            <person name="Ceballos R.M."/>
            <person name="Birkeland N.-K."/>
        </authorList>
    </citation>
    <scope>NUCLEOTIDE SEQUENCE [LARGE SCALE GENOMIC DNA]</scope>
    <source>
        <strain evidence="10 11">Phi</strain>
    </source>
</reference>
<accession>A0A4Y8PA73</accession>
<comment type="subcellular location">
    <subcellularLocation>
        <location evidence="1">Cell membrane</location>
        <topology evidence="1">Multi-pass membrane protein</topology>
    </subcellularLocation>
</comment>
<dbReference type="PANTHER" id="PTHR33908">
    <property type="entry name" value="MANNOSYLTRANSFERASE YKCB-RELATED"/>
    <property type="match status" value="1"/>
</dbReference>
<dbReference type="GO" id="GO:0009103">
    <property type="term" value="P:lipopolysaccharide biosynthetic process"/>
    <property type="evidence" value="ECO:0007669"/>
    <property type="project" value="UniProtKB-ARBA"/>
</dbReference>
<evidence type="ECO:0000256" key="5">
    <source>
        <dbReference type="ARBA" id="ARBA00022692"/>
    </source>
</evidence>
<dbReference type="GO" id="GO:0005886">
    <property type="term" value="C:plasma membrane"/>
    <property type="evidence" value="ECO:0007669"/>
    <property type="project" value="UniProtKB-SubCell"/>
</dbReference>
<dbReference type="GO" id="GO:0010041">
    <property type="term" value="P:response to iron(III) ion"/>
    <property type="evidence" value="ECO:0007669"/>
    <property type="project" value="TreeGrafter"/>
</dbReference>
<keyword evidence="5 8" id="KW-0812">Transmembrane</keyword>
<dbReference type="GO" id="GO:0016763">
    <property type="term" value="F:pentosyltransferase activity"/>
    <property type="evidence" value="ECO:0007669"/>
    <property type="project" value="TreeGrafter"/>
</dbReference>
<evidence type="ECO:0000256" key="7">
    <source>
        <dbReference type="ARBA" id="ARBA00023136"/>
    </source>
</evidence>
<dbReference type="InterPro" id="IPR050297">
    <property type="entry name" value="LipidA_mod_glycosyltrf_83"/>
</dbReference>
<feature type="transmembrane region" description="Helical" evidence="8">
    <location>
        <begin position="122"/>
        <end position="139"/>
    </location>
</feature>
<evidence type="ECO:0000256" key="6">
    <source>
        <dbReference type="ARBA" id="ARBA00022989"/>
    </source>
</evidence>
<dbReference type="Proteomes" id="UP000297713">
    <property type="component" value="Unassembled WGS sequence"/>
</dbReference>
<dbReference type="AlphaFoldDB" id="A0A4Y8PA73"/>
<evidence type="ECO:0000256" key="1">
    <source>
        <dbReference type="ARBA" id="ARBA00004651"/>
    </source>
</evidence>
<dbReference type="Pfam" id="PF13231">
    <property type="entry name" value="PMT_2"/>
    <property type="match status" value="1"/>
</dbReference>
<feature type="transmembrane region" description="Helical" evidence="8">
    <location>
        <begin position="289"/>
        <end position="310"/>
    </location>
</feature>
<dbReference type="PANTHER" id="PTHR33908:SF3">
    <property type="entry name" value="UNDECAPRENYL PHOSPHATE-ALPHA-4-AMINO-4-DEOXY-L-ARABINOSE ARABINOSYL TRANSFERASE"/>
    <property type="match status" value="1"/>
</dbReference>
<feature type="transmembrane region" description="Helical" evidence="8">
    <location>
        <begin position="406"/>
        <end position="429"/>
    </location>
</feature>
<keyword evidence="6 8" id="KW-1133">Transmembrane helix</keyword>
<feature type="transmembrane region" description="Helical" evidence="8">
    <location>
        <begin position="159"/>
        <end position="182"/>
    </location>
</feature>
<feature type="transmembrane region" description="Helical" evidence="8">
    <location>
        <begin position="35"/>
        <end position="59"/>
    </location>
</feature>
<protein>
    <submittedName>
        <fullName evidence="10">4-amino-4-deoxy-L-arabinose transferase</fullName>
    </submittedName>
</protein>
<feature type="transmembrane region" description="Helical" evidence="8">
    <location>
        <begin position="322"/>
        <end position="339"/>
    </location>
</feature>
<evidence type="ECO:0000313" key="10">
    <source>
        <dbReference type="EMBL" id="TFE67424.1"/>
    </source>
</evidence>
<keyword evidence="3" id="KW-0328">Glycosyltransferase</keyword>
<feature type="transmembrane region" description="Helical" evidence="8">
    <location>
        <begin position="369"/>
        <end position="394"/>
    </location>
</feature>
<evidence type="ECO:0000256" key="8">
    <source>
        <dbReference type="SAM" id="Phobius"/>
    </source>
</evidence>
<evidence type="ECO:0000259" key="9">
    <source>
        <dbReference type="Pfam" id="PF13231"/>
    </source>
</evidence>
<name>A0A4Y8PA73_9BACT</name>
<evidence type="ECO:0000256" key="4">
    <source>
        <dbReference type="ARBA" id="ARBA00022679"/>
    </source>
</evidence>
<dbReference type="InterPro" id="IPR038731">
    <property type="entry name" value="RgtA/B/C-like"/>
</dbReference>
<feature type="transmembrane region" description="Helical" evidence="8">
    <location>
        <begin position="345"/>
        <end position="362"/>
    </location>
</feature>
<keyword evidence="2" id="KW-1003">Cell membrane</keyword>
<organism evidence="10 11">
    <name type="scientific">Methylacidiphilum caldifontis</name>
    <dbReference type="NCBI Taxonomy" id="2795386"/>
    <lineage>
        <taxon>Bacteria</taxon>
        <taxon>Pseudomonadati</taxon>
        <taxon>Verrucomicrobiota</taxon>
        <taxon>Methylacidiphilae</taxon>
        <taxon>Methylacidiphilales</taxon>
        <taxon>Methylacidiphilaceae</taxon>
        <taxon>Methylacidiphilum (ex Ratnadevi et al. 2023)</taxon>
    </lineage>
</organism>
<evidence type="ECO:0000256" key="3">
    <source>
        <dbReference type="ARBA" id="ARBA00022676"/>
    </source>
</evidence>
<keyword evidence="11" id="KW-1185">Reference proteome</keyword>
<sequence>MDSINGSFKKGSVQKIKMIELFNLSKNLILNNTRLCSYLTIAFVFLFSFIFLSAGSFSLPLIDRDEPRFAQAAREMLEKKNYLVPFFNGEYRLDKPPLIYWLMIFSYSLLGINEFSARLPSILACSILSVILYRFSSSYSPRFRLFVPLSFICSVQTLIHGRLATADMVMVLFVTLAQWAFLNLLHKKSWSWLFVFWISLALGFLAKGPISWLVPLFTFILFRFVFWRKPSSILSLYFIPGSLFCLGIISLWAIPALIETKGLFWKIGMGEHVIRRGMEAFDNRPFIPFYYFISPFLSLFPASAFFGLFVETLRKKWSMDNAFLLSWFLAPILIFSFYATELPHYIMPGFPAYFLVIGQAISETKPTRFSILFALFLYILFFVFSLLILFLGFAAGPTVDNPLKPVFLSIGLIIFLLSLFSGAMMHYAYKNSSRAISISIMATAYITLNCVFGFLAKDLHSLSLTSRISPLFKNMPFSSQNYAWGYTEPSLVFYSNKIWKWDPLSSQLNPPYFSLRQETETSLSKALLNVFQGKKQPQLAQKTNFSVDNLPPPGKWGEGKIEGLNLGRMSWVKIEYSYQY</sequence>
<evidence type="ECO:0000256" key="2">
    <source>
        <dbReference type="ARBA" id="ARBA00022475"/>
    </source>
</evidence>
<feature type="transmembrane region" description="Helical" evidence="8">
    <location>
        <begin position="234"/>
        <end position="258"/>
    </location>
</feature>
<dbReference type="EMBL" id="LXQC01000154">
    <property type="protein sequence ID" value="TFE67424.1"/>
    <property type="molecule type" value="Genomic_DNA"/>
</dbReference>
<keyword evidence="4 10" id="KW-0808">Transferase</keyword>